<organism evidence="2 3">
    <name type="scientific">Trifolium subterraneum</name>
    <name type="common">Subterranean clover</name>
    <dbReference type="NCBI Taxonomy" id="3900"/>
    <lineage>
        <taxon>Eukaryota</taxon>
        <taxon>Viridiplantae</taxon>
        <taxon>Streptophyta</taxon>
        <taxon>Embryophyta</taxon>
        <taxon>Tracheophyta</taxon>
        <taxon>Spermatophyta</taxon>
        <taxon>Magnoliopsida</taxon>
        <taxon>eudicotyledons</taxon>
        <taxon>Gunneridae</taxon>
        <taxon>Pentapetalae</taxon>
        <taxon>rosids</taxon>
        <taxon>fabids</taxon>
        <taxon>Fabales</taxon>
        <taxon>Fabaceae</taxon>
        <taxon>Papilionoideae</taxon>
        <taxon>50 kb inversion clade</taxon>
        <taxon>NPAAA clade</taxon>
        <taxon>Hologalegina</taxon>
        <taxon>IRL clade</taxon>
        <taxon>Trifolieae</taxon>
        <taxon>Trifolium</taxon>
    </lineage>
</organism>
<reference evidence="3" key="1">
    <citation type="journal article" date="2017" name="Front. Plant Sci.">
        <title>Climate Clever Clovers: New Paradigm to Reduce the Environmental Footprint of Ruminants by Breeding Low Methanogenic Forages Utilizing Haplotype Variation.</title>
        <authorList>
            <person name="Kaur P."/>
            <person name="Appels R."/>
            <person name="Bayer P.E."/>
            <person name="Keeble-Gagnere G."/>
            <person name="Wang J."/>
            <person name="Hirakawa H."/>
            <person name="Shirasawa K."/>
            <person name="Vercoe P."/>
            <person name="Stefanova K."/>
            <person name="Durmic Z."/>
            <person name="Nichols P."/>
            <person name="Revell C."/>
            <person name="Isobe S.N."/>
            <person name="Edwards D."/>
            <person name="Erskine W."/>
        </authorList>
    </citation>
    <scope>NUCLEOTIDE SEQUENCE [LARGE SCALE GENOMIC DNA]</scope>
    <source>
        <strain evidence="3">cv. Daliak</strain>
    </source>
</reference>
<evidence type="ECO:0000313" key="2">
    <source>
        <dbReference type="EMBL" id="GAU21255.1"/>
    </source>
</evidence>
<keyword evidence="3" id="KW-1185">Reference proteome</keyword>
<evidence type="ECO:0000313" key="3">
    <source>
        <dbReference type="Proteomes" id="UP000242715"/>
    </source>
</evidence>
<accession>A0A2Z6MEN3</accession>
<gene>
    <name evidence="2" type="ORF">TSUD_286650</name>
</gene>
<sequence>MLCFKYDGGLCLPSPQFGVSRILFVSFITFLDLSASVSYPQFDRLSFVGSLDFVASSLFSVDFLQTVVVVFRYVTFATSYICSHCAFRLSLRLAWLPLLFVSPKSVFSNCSFAQALLTKLMSL</sequence>
<dbReference type="AlphaFoldDB" id="A0A2Z6MEN3"/>
<feature type="transmembrane region" description="Helical" evidence="1">
    <location>
        <begin position="51"/>
        <end position="74"/>
    </location>
</feature>
<keyword evidence="1" id="KW-0812">Transmembrane</keyword>
<keyword evidence="1" id="KW-0472">Membrane</keyword>
<dbReference type="EMBL" id="DF973226">
    <property type="protein sequence ID" value="GAU21255.1"/>
    <property type="molecule type" value="Genomic_DNA"/>
</dbReference>
<keyword evidence="1" id="KW-1133">Transmembrane helix</keyword>
<protein>
    <submittedName>
        <fullName evidence="2">Uncharacterized protein</fullName>
    </submittedName>
</protein>
<feature type="transmembrane region" description="Helical" evidence="1">
    <location>
        <begin position="22"/>
        <end position="39"/>
    </location>
</feature>
<proteinExistence type="predicted"/>
<name>A0A2Z6MEN3_TRISU</name>
<dbReference type="Proteomes" id="UP000242715">
    <property type="component" value="Unassembled WGS sequence"/>
</dbReference>
<evidence type="ECO:0000256" key="1">
    <source>
        <dbReference type="SAM" id="Phobius"/>
    </source>
</evidence>